<evidence type="ECO:0000256" key="1">
    <source>
        <dbReference type="SAM" id="MobiDB-lite"/>
    </source>
</evidence>
<evidence type="ECO:0000313" key="3">
    <source>
        <dbReference type="EMBL" id="TWT64545.1"/>
    </source>
</evidence>
<dbReference type="CDD" id="cd00060">
    <property type="entry name" value="FHA"/>
    <property type="match status" value="1"/>
</dbReference>
<feature type="region of interest" description="Disordered" evidence="1">
    <location>
        <begin position="92"/>
        <end position="164"/>
    </location>
</feature>
<dbReference type="PANTHER" id="PTHR23308">
    <property type="entry name" value="NUCLEAR INHIBITOR OF PROTEIN PHOSPHATASE-1"/>
    <property type="match status" value="1"/>
</dbReference>
<dbReference type="PROSITE" id="PS50006">
    <property type="entry name" value="FHA_DOMAIN"/>
    <property type="match status" value="1"/>
</dbReference>
<dbReference type="OrthoDB" id="151099at2"/>
<dbReference type="InterPro" id="IPR008984">
    <property type="entry name" value="SMAD_FHA_dom_sf"/>
</dbReference>
<name>A0A5C5XR53_9PLAN</name>
<dbReference type="AlphaFoldDB" id="A0A5C5XR53"/>
<feature type="domain" description="FHA" evidence="2">
    <location>
        <begin position="21"/>
        <end position="70"/>
    </location>
</feature>
<accession>A0A5C5XR53</accession>
<keyword evidence="4" id="KW-1185">Reference proteome</keyword>
<dbReference type="Proteomes" id="UP000316095">
    <property type="component" value="Unassembled WGS sequence"/>
</dbReference>
<dbReference type="InterPro" id="IPR000253">
    <property type="entry name" value="FHA_dom"/>
</dbReference>
<sequence>MHGELNPVGGGDSIPLLKTKLIIGRRPTCDICLPFPNISSQHCELELQNGYWHIQDLASRNGIKVNGVREESRFLLPGDEISVAKHAFEIAYEPTSDQPPPEEANPFAKSLMEKAGLTSKKKKPSKSDQIDLMGDGKAPVPSKRTPKPKGNSQDDQILGWLGDE</sequence>
<dbReference type="InterPro" id="IPR050923">
    <property type="entry name" value="Cell_Proc_Reg/RNA_Proc"/>
</dbReference>
<evidence type="ECO:0000259" key="2">
    <source>
        <dbReference type="PROSITE" id="PS50006"/>
    </source>
</evidence>
<evidence type="ECO:0000313" key="4">
    <source>
        <dbReference type="Proteomes" id="UP000316095"/>
    </source>
</evidence>
<comment type="caution">
    <text evidence="3">The sequence shown here is derived from an EMBL/GenBank/DDBJ whole genome shotgun (WGS) entry which is preliminary data.</text>
</comment>
<organism evidence="3 4">
    <name type="scientific">Rubinisphaera italica</name>
    <dbReference type="NCBI Taxonomy" id="2527969"/>
    <lineage>
        <taxon>Bacteria</taxon>
        <taxon>Pseudomonadati</taxon>
        <taxon>Planctomycetota</taxon>
        <taxon>Planctomycetia</taxon>
        <taxon>Planctomycetales</taxon>
        <taxon>Planctomycetaceae</taxon>
        <taxon>Rubinisphaera</taxon>
    </lineage>
</organism>
<protein>
    <submittedName>
        <fullName evidence="3">Glycogen accumulation regulator GarA</fullName>
    </submittedName>
</protein>
<dbReference type="SUPFAM" id="SSF49879">
    <property type="entry name" value="SMAD/FHA domain"/>
    <property type="match status" value="1"/>
</dbReference>
<dbReference type="Gene3D" id="2.60.200.20">
    <property type="match status" value="1"/>
</dbReference>
<gene>
    <name evidence="3" type="primary">garA</name>
    <name evidence="3" type="ORF">Pan54_53100</name>
</gene>
<dbReference type="SMART" id="SM00240">
    <property type="entry name" value="FHA"/>
    <property type="match status" value="1"/>
</dbReference>
<dbReference type="RefSeq" id="WP_146506571.1">
    <property type="nucleotide sequence ID" value="NZ_SJPG01000001.1"/>
</dbReference>
<dbReference type="Pfam" id="PF00498">
    <property type="entry name" value="FHA"/>
    <property type="match status" value="1"/>
</dbReference>
<reference evidence="3 4" key="1">
    <citation type="submission" date="2019-02" db="EMBL/GenBank/DDBJ databases">
        <title>Deep-cultivation of Planctomycetes and their phenomic and genomic characterization uncovers novel biology.</title>
        <authorList>
            <person name="Wiegand S."/>
            <person name="Jogler M."/>
            <person name="Boedeker C."/>
            <person name="Pinto D."/>
            <person name="Vollmers J."/>
            <person name="Rivas-Marin E."/>
            <person name="Kohn T."/>
            <person name="Peeters S.H."/>
            <person name="Heuer A."/>
            <person name="Rast P."/>
            <person name="Oberbeckmann S."/>
            <person name="Bunk B."/>
            <person name="Jeske O."/>
            <person name="Meyerdierks A."/>
            <person name="Storesund J.E."/>
            <person name="Kallscheuer N."/>
            <person name="Luecker S."/>
            <person name="Lage O.M."/>
            <person name="Pohl T."/>
            <person name="Merkel B.J."/>
            <person name="Hornburger P."/>
            <person name="Mueller R.-W."/>
            <person name="Bruemmer F."/>
            <person name="Labrenz M."/>
            <person name="Spormann A.M."/>
            <person name="Op Den Camp H."/>
            <person name="Overmann J."/>
            <person name="Amann R."/>
            <person name="Jetten M.S.M."/>
            <person name="Mascher T."/>
            <person name="Medema M.H."/>
            <person name="Devos D.P."/>
            <person name="Kaster A.-K."/>
            <person name="Ovreas L."/>
            <person name="Rohde M."/>
            <person name="Galperin M.Y."/>
            <person name="Jogler C."/>
        </authorList>
    </citation>
    <scope>NUCLEOTIDE SEQUENCE [LARGE SCALE GENOMIC DNA]</scope>
    <source>
        <strain evidence="3 4">Pan54</strain>
    </source>
</reference>
<dbReference type="EMBL" id="SJPG01000001">
    <property type="protein sequence ID" value="TWT64545.1"/>
    <property type="molecule type" value="Genomic_DNA"/>
</dbReference>
<proteinExistence type="predicted"/>